<dbReference type="PROSITE" id="PS51471">
    <property type="entry name" value="FE2OG_OXY"/>
    <property type="match status" value="1"/>
</dbReference>
<dbReference type="Pfam" id="PF13532">
    <property type="entry name" value="2OG-FeII_Oxy_2"/>
    <property type="match status" value="1"/>
</dbReference>
<gene>
    <name evidence="2" type="ORF">ZYGR_0N02230</name>
</gene>
<evidence type="ECO:0000259" key="1">
    <source>
        <dbReference type="PROSITE" id="PS51471"/>
    </source>
</evidence>
<evidence type="ECO:0000313" key="2">
    <source>
        <dbReference type="EMBL" id="GAV48818.1"/>
    </source>
</evidence>
<dbReference type="SUPFAM" id="SSF51197">
    <property type="entry name" value="Clavaminate synthase-like"/>
    <property type="match status" value="1"/>
</dbReference>
<dbReference type="GO" id="GO:0051213">
    <property type="term" value="F:dioxygenase activity"/>
    <property type="evidence" value="ECO:0007669"/>
    <property type="project" value="InterPro"/>
</dbReference>
<dbReference type="GO" id="GO:0006307">
    <property type="term" value="P:DNA alkylation repair"/>
    <property type="evidence" value="ECO:0007669"/>
    <property type="project" value="InterPro"/>
</dbReference>
<dbReference type="InterPro" id="IPR005123">
    <property type="entry name" value="Oxoglu/Fe-dep_dioxygenase_dom"/>
</dbReference>
<dbReference type="PANTHER" id="PTHR31212:SF4">
    <property type="entry name" value="ALPHA-KETOGLUTARATE-DEPENDENT DIOXYGENASE ALKB HOMOLOG 3"/>
    <property type="match status" value="1"/>
</dbReference>
<reference evidence="2 3" key="1">
    <citation type="submission" date="2016-08" db="EMBL/GenBank/DDBJ databases">
        <title>Draft genome sequence of allopolyploid Zygosaccharomyces rouxii.</title>
        <authorList>
            <person name="Watanabe J."/>
            <person name="Uehara K."/>
            <person name="Mogi Y."/>
            <person name="Tsukioka Y."/>
        </authorList>
    </citation>
    <scope>NUCLEOTIDE SEQUENCE [LARGE SCALE GENOMIC DNA]</scope>
    <source>
        <strain evidence="2 3">NBRC 110957</strain>
    </source>
</reference>
<dbReference type="Gene3D" id="2.60.120.590">
    <property type="entry name" value="Alpha-ketoglutarate-dependent dioxygenase AlkB-like"/>
    <property type="match status" value="1"/>
</dbReference>
<dbReference type="Proteomes" id="UP000187013">
    <property type="component" value="Unassembled WGS sequence"/>
</dbReference>
<dbReference type="AlphaFoldDB" id="A0A1Q2ZZG6"/>
<dbReference type="EMBL" id="BDGX01000014">
    <property type="protein sequence ID" value="GAV48818.1"/>
    <property type="molecule type" value="Genomic_DNA"/>
</dbReference>
<comment type="caution">
    <text evidence="2">The sequence shown here is derived from an EMBL/GenBank/DDBJ whole genome shotgun (WGS) entry which is preliminary data.</text>
</comment>
<sequence length="428" mass="48814">MSTDGLTEKKLEQLSKLYRDIVPASPETESFYLEILVSCEGNLEAAVELINDSLGVQRTSETDILCAKRKHEDEAVSPAPKVQKSLNSFIKDPNNKIKSVSEGSLGKISNRAIELFTKEDIETNIKYVSVHKNVLPELLANSLLKKLSQDNDSFTPNQFYLFGKKCTSNHLTKMFSSSEEISAGNIRIYYNSYSLSRIAQYDDDLKMAQLLIEDLVNDCIAQRDLLPYQIRSPNWKGDVVLVNRYYKESNLDWHSDKMTSIGPQPIIASLSLGCSREFRVRKNYPSNSQIYIIRPPHNTLVIMHAGFQEEYRHCVHGHSKNSPLKPHPISGHVRINLTYRCYLRKFLDRCPKCKKCGSPMDLRRAFKDPKTRGQYIWQCSKSYTGQECGGVIRAKFDNDSLTVQNFDEEGSRWLAPDDQEAHSAQDLN</sequence>
<evidence type="ECO:0000313" key="3">
    <source>
        <dbReference type="Proteomes" id="UP000187013"/>
    </source>
</evidence>
<dbReference type="PANTHER" id="PTHR31212">
    <property type="entry name" value="ALPHA-KETOGLUTARATE-DEPENDENT DIOXYGENASE ALKB HOMOLOG 3"/>
    <property type="match status" value="1"/>
</dbReference>
<dbReference type="InterPro" id="IPR027450">
    <property type="entry name" value="AlkB-like"/>
</dbReference>
<dbReference type="OrthoDB" id="545910at2759"/>
<dbReference type="eggNOG" id="ENOG502QUQ4">
    <property type="taxonomic scope" value="Eukaryota"/>
</dbReference>
<accession>A0A1Q2ZZG6</accession>
<proteinExistence type="predicted"/>
<name>A0A1Q2ZZG6_ZYGRO</name>
<dbReference type="InterPro" id="IPR032854">
    <property type="entry name" value="ALKBH3"/>
</dbReference>
<protein>
    <recommendedName>
        <fullName evidence="1">Fe2OG dioxygenase domain-containing protein</fullName>
    </recommendedName>
</protein>
<organism evidence="2 3">
    <name type="scientific">Zygosaccharomyces rouxii</name>
    <dbReference type="NCBI Taxonomy" id="4956"/>
    <lineage>
        <taxon>Eukaryota</taxon>
        <taxon>Fungi</taxon>
        <taxon>Dikarya</taxon>
        <taxon>Ascomycota</taxon>
        <taxon>Saccharomycotina</taxon>
        <taxon>Saccharomycetes</taxon>
        <taxon>Saccharomycetales</taxon>
        <taxon>Saccharomycetaceae</taxon>
        <taxon>Zygosaccharomyces</taxon>
    </lineage>
</organism>
<feature type="domain" description="Fe2OG dioxygenase" evidence="1">
    <location>
        <begin position="236"/>
        <end position="343"/>
    </location>
</feature>
<dbReference type="InterPro" id="IPR037151">
    <property type="entry name" value="AlkB-like_sf"/>
</dbReference>